<accession>G9EN32</accession>
<dbReference type="Proteomes" id="UP000002770">
    <property type="component" value="Unassembled WGS sequence"/>
</dbReference>
<protein>
    <submittedName>
        <fullName evidence="1">Uncharacterized protein</fullName>
    </submittedName>
</protein>
<gene>
    <name evidence="1" type="ORF">LDG_6653</name>
</gene>
<dbReference type="InParanoid" id="G9EN32"/>
<evidence type="ECO:0000313" key="2">
    <source>
        <dbReference type="Proteomes" id="UP000002770"/>
    </source>
</evidence>
<dbReference type="EMBL" id="JH413817">
    <property type="protein sequence ID" value="EHL31193.1"/>
    <property type="molecule type" value="Genomic_DNA"/>
</dbReference>
<reference evidence="1 2" key="1">
    <citation type="journal article" date="2011" name="BMC Genomics">
        <title>Insight into cross-talk between intra-amoebal pathogens.</title>
        <authorList>
            <person name="Gimenez G."/>
            <person name="Bertelli C."/>
            <person name="Moliner C."/>
            <person name="Robert C."/>
            <person name="Raoult D."/>
            <person name="Fournier P.E."/>
            <person name="Greub G."/>
        </authorList>
    </citation>
    <scope>NUCLEOTIDE SEQUENCE [LARGE SCALE GENOMIC DNA]</scope>
    <source>
        <strain evidence="1 2">LLAP12</strain>
    </source>
</reference>
<dbReference type="HOGENOM" id="CLU_3081278_0_0_6"/>
<name>G9EN32_9GAMM</name>
<organism evidence="1 2">
    <name type="scientific">Legionella drancourtii LLAP12</name>
    <dbReference type="NCBI Taxonomy" id="658187"/>
    <lineage>
        <taxon>Bacteria</taxon>
        <taxon>Pseudomonadati</taxon>
        <taxon>Pseudomonadota</taxon>
        <taxon>Gammaproteobacteria</taxon>
        <taxon>Legionellales</taxon>
        <taxon>Legionellaceae</taxon>
        <taxon>Legionella</taxon>
    </lineage>
</organism>
<sequence length="52" mass="5661">MPSILILGGAPTLKNRSEAPLSTINLKKGVMSIYQLNLKEMANEHLLSHSSL</sequence>
<proteinExistence type="predicted"/>
<dbReference type="AlphaFoldDB" id="G9EN32"/>
<evidence type="ECO:0000313" key="1">
    <source>
        <dbReference type="EMBL" id="EHL31193.1"/>
    </source>
</evidence>
<keyword evidence="2" id="KW-1185">Reference proteome</keyword>